<feature type="compositionally biased region" description="Basic residues" evidence="1">
    <location>
        <begin position="159"/>
        <end position="169"/>
    </location>
</feature>
<evidence type="ECO:0000313" key="3">
    <source>
        <dbReference type="Proteomes" id="UP001190700"/>
    </source>
</evidence>
<reference evidence="2 3" key="1">
    <citation type="journal article" date="2015" name="Genome Biol. Evol.">
        <title>Comparative Genomics of a Bacterivorous Green Alga Reveals Evolutionary Causalities and Consequences of Phago-Mixotrophic Mode of Nutrition.</title>
        <authorList>
            <person name="Burns J.A."/>
            <person name="Paasch A."/>
            <person name="Narechania A."/>
            <person name="Kim E."/>
        </authorList>
    </citation>
    <scope>NUCLEOTIDE SEQUENCE [LARGE SCALE GENOMIC DNA]</scope>
    <source>
        <strain evidence="2 3">PLY_AMNH</strain>
    </source>
</reference>
<feature type="compositionally biased region" description="Polar residues" evidence="1">
    <location>
        <begin position="126"/>
        <end position="137"/>
    </location>
</feature>
<dbReference type="EMBL" id="LGRX02017056">
    <property type="protein sequence ID" value="KAK3261237.1"/>
    <property type="molecule type" value="Genomic_DNA"/>
</dbReference>
<feature type="region of interest" description="Disordered" evidence="1">
    <location>
        <begin position="368"/>
        <end position="401"/>
    </location>
</feature>
<evidence type="ECO:0000256" key="1">
    <source>
        <dbReference type="SAM" id="MobiDB-lite"/>
    </source>
</evidence>
<feature type="compositionally biased region" description="Low complexity" evidence="1">
    <location>
        <begin position="73"/>
        <end position="92"/>
    </location>
</feature>
<evidence type="ECO:0000313" key="2">
    <source>
        <dbReference type="EMBL" id="KAK3261237.1"/>
    </source>
</evidence>
<comment type="caution">
    <text evidence="2">The sequence shown here is derived from an EMBL/GenBank/DDBJ whole genome shotgun (WGS) entry which is preliminary data.</text>
</comment>
<feature type="region of interest" description="Disordered" evidence="1">
    <location>
        <begin position="1"/>
        <end position="23"/>
    </location>
</feature>
<gene>
    <name evidence="2" type="ORF">CYMTET_29847</name>
</gene>
<dbReference type="AlphaFoldDB" id="A0AAE0FK89"/>
<feature type="compositionally biased region" description="Acidic residues" evidence="1">
    <location>
        <begin position="218"/>
        <end position="227"/>
    </location>
</feature>
<feature type="region of interest" description="Disordered" evidence="1">
    <location>
        <begin position="37"/>
        <end position="178"/>
    </location>
</feature>
<organism evidence="2 3">
    <name type="scientific">Cymbomonas tetramitiformis</name>
    <dbReference type="NCBI Taxonomy" id="36881"/>
    <lineage>
        <taxon>Eukaryota</taxon>
        <taxon>Viridiplantae</taxon>
        <taxon>Chlorophyta</taxon>
        <taxon>Pyramimonadophyceae</taxon>
        <taxon>Pyramimonadales</taxon>
        <taxon>Pyramimonadaceae</taxon>
        <taxon>Cymbomonas</taxon>
    </lineage>
</organism>
<protein>
    <submittedName>
        <fullName evidence="2">Uncharacterized protein</fullName>
    </submittedName>
</protein>
<feature type="non-terminal residue" evidence="2">
    <location>
        <position position="454"/>
    </location>
</feature>
<feature type="compositionally biased region" description="Acidic residues" evidence="1">
    <location>
        <begin position="264"/>
        <end position="282"/>
    </location>
</feature>
<keyword evidence="3" id="KW-1185">Reference proteome</keyword>
<name>A0AAE0FK89_9CHLO</name>
<sequence length="454" mass="51710">MNHVHPSKVSEIGSPPKPEPLPQSLAKKLNHLIENGLIPQPCSRARQIERTEHPSRKRAFTLSPSRSSGFEVTPAAPSTLPPLEASPSLPELHANPPPRLNTFVASEAKSSSKKKTEKKSIYKDSTPPQSGMHQVQPKSMRKSPKPLDYFEPLLSKSGNKSRAHERKSLKASPLPTKFSTLLEKELLRARAPVRGVNEILAECGTSLHEFKKGLRYNDDDDDTDEDLPELKKPAPRSRWSMFNRKPDPPQELPKQNQADATHWEEEDMYDPDMETPEPEECEERPSQRSQIATAALQANPLAHDEYAAAQNRMKIENKLKLAAKELQALQDTPWNRKLSGRFNQCISDVHVNRPHFMAPVWKPERPRRAQFTDEPPTEAQRPMTPPWHIEQSCFGPRNRESDSRAYLDTKAVLKRQLKKDWENTRSKANFQKAILRCYKNNPQLDTGVYPNIDQ</sequence>
<dbReference type="Proteomes" id="UP001190700">
    <property type="component" value="Unassembled WGS sequence"/>
</dbReference>
<feature type="region of interest" description="Disordered" evidence="1">
    <location>
        <begin position="210"/>
        <end position="289"/>
    </location>
</feature>
<accession>A0AAE0FK89</accession>
<proteinExistence type="predicted"/>